<evidence type="ECO:0000313" key="3">
    <source>
        <dbReference type="Proteomes" id="UP000322915"/>
    </source>
</evidence>
<dbReference type="EMBL" id="SEUJ01000067">
    <property type="protein sequence ID" value="KAA1157111.1"/>
    <property type="molecule type" value="Genomic_DNA"/>
</dbReference>
<keyword evidence="3" id="KW-1185">Reference proteome</keyword>
<accession>A0ABQ6RIK7</accession>
<protein>
    <recommendedName>
        <fullName evidence="4">LamG domain-containing protein</fullName>
    </recommendedName>
</protein>
<gene>
    <name evidence="2" type="ORF">EU509_08855</name>
</gene>
<evidence type="ECO:0000313" key="2">
    <source>
        <dbReference type="EMBL" id="KAA1157111.1"/>
    </source>
</evidence>
<comment type="caution">
    <text evidence="2">The sequence shown here is derived from an EMBL/GenBank/DDBJ whole genome shotgun (WGS) entry which is preliminary data.</text>
</comment>
<evidence type="ECO:0000256" key="1">
    <source>
        <dbReference type="SAM" id="MobiDB-lite"/>
    </source>
</evidence>
<evidence type="ECO:0008006" key="4">
    <source>
        <dbReference type="Google" id="ProtNLM"/>
    </source>
</evidence>
<dbReference type="RefSeq" id="WP_149605818.1">
    <property type="nucleotide sequence ID" value="NZ_SEUJ01000067.1"/>
</dbReference>
<reference evidence="2 3" key="1">
    <citation type="submission" date="2019-01" db="EMBL/GenBank/DDBJ databases">
        <title>Genome sequences of marine Pseudoalteromonas species.</title>
        <authorList>
            <person name="Boraston A.B."/>
            <person name="Hehemann J.-H."/>
            <person name="Vickers C.J."/>
            <person name="Salama-Alber O."/>
            <person name="Abe K."/>
            <person name="Hettle A.J."/>
        </authorList>
    </citation>
    <scope>NUCLEOTIDE SEQUENCE [LARGE SCALE GENOMIC DNA]</scope>
    <source>
        <strain evidence="2 3">PS47</strain>
    </source>
</reference>
<sequence length="998" mass="110210">MNLKVIKLSVLVLSFHSWAVPERPSIVRDVHMTTQIGSETGFPQYTRATIPALQTTADGRISISHKPQRDGNLVFRLQVPEKFDDPAHPNFNKAFIEHRSGSDILAHPDALVPGARRSNIIINADNTMTFNGAAINNSTLNNFYGGSSTAHQGMCDPTFDKKSTKKNPYACGVSSLNDCYDLTIIRGDNIEKVSVEDENGNIISTDSRTIFGIPVTVEVSNPKTARAQIIQVRLPERVENRPGDIIDRVKTTLNPYRGASIPMKGFLEPNVAGDGKLLFLRANAGTSVFYEDSTGKRVATRSDNVYLYNEQNSDSDASNDFAACDVQQWTSQSIRPLSHAPYDDSINKKFGFAMQLFRDTEGDVIAETQPIGTYPWIDKNADNISITSIGYDLVERSNKKNEIVDSRVTSSECFTDIDKCSTGDEAQDGGILNGRVIMGLWTRGKMVLLDNLINNIDYSLNGTDAAHRLIDLYDSGSPIRVGNGRDNDEDNHPLASSGNTTFIDSNEHRFNYFKNTMRPVTPADVSWLVSSGRGTHELAFDDYLNPNSFINANMAQVIDLRPSGLRAIVEDTVQNTATGGRLLAPVVAGRAPLISSSEWRVPRYGQLLPSRGIKPRVEPIANGGINGKGLWIKEQGQGVSFRIPEQSNERAAQFMQGTLYYGLFIDQRDKNIPGDKRLVTYSDGSSISIQMGKTLVFKDPSNNVVGTYLIDEPILRNPDNTPIDNDYGWVHLGFQVSAKASSTEVLTFVDGYPVDMLMVDQPLFRLHAGGNVIIGAGDRSETQFIGWIDDFKVFAQELNPEVACNMANGTITGIGSEANSRWTEWSNTVDNTLHRIIDNYVNRDVNASNNIRDLTKYVCYLDNTGDLTANLGNIPADLVSVRDSINFPEGPLFFDRPRPDSSNNAFCTSCHTEDGLDGLDLEALKLRENVFAINDERRQPMQPDPFVYGVVPANWVKSFFNINNAAVGTAANPVCIDEFDLLRADEDSEFTCEPHANE</sequence>
<organism evidence="2 3">
    <name type="scientific">Pseudoalteromonas fuliginea</name>
    <dbReference type="NCBI Taxonomy" id="1872678"/>
    <lineage>
        <taxon>Bacteria</taxon>
        <taxon>Pseudomonadati</taxon>
        <taxon>Pseudomonadota</taxon>
        <taxon>Gammaproteobacteria</taxon>
        <taxon>Alteromonadales</taxon>
        <taxon>Pseudoalteromonadaceae</taxon>
        <taxon>Pseudoalteromonas</taxon>
    </lineage>
</organism>
<name>A0ABQ6RIK7_9GAMM</name>
<dbReference type="Proteomes" id="UP000322915">
    <property type="component" value="Unassembled WGS sequence"/>
</dbReference>
<dbReference type="SUPFAM" id="SSF49899">
    <property type="entry name" value="Concanavalin A-like lectins/glucanases"/>
    <property type="match status" value="1"/>
</dbReference>
<dbReference type="Gene3D" id="2.60.120.200">
    <property type="match status" value="1"/>
</dbReference>
<dbReference type="InterPro" id="IPR013320">
    <property type="entry name" value="ConA-like_dom_sf"/>
</dbReference>
<proteinExistence type="predicted"/>
<feature type="region of interest" description="Disordered" evidence="1">
    <location>
        <begin position="481"/>
        <end position="500"/>
    </location>
</feature>
<feature type="compositionally biased region" description="Basic and acidic residues" evidence="1">
    <location>
        <begin position="483"/>
        <end position="492"/>
    </location>
</feature>